<sequence length="462" mass="51970">MMKHFESMQHEYFRLKQKNKDYELQNIRIPPYPTNCLDEFGDIAAGICKYTSMSTIATMDYSRDGHGQSNTTNTPAVVSAIEFDKDGEYFVIAGIAHKMKLYDFDSVMDKPQAATPIAILPTTIKVSNVCWNPFSKPILATSYYNGSVQVWDCHASRILHTYTEHEKRCWSIQFNSMNENLMASGSDDQKVKIWSLVQGNSVHTIDTKVLVCCVHFNPATETQLAFGGSGKSTDSTLRVWNIREDEAENVLEGHLNEKNFVGLATNGEHIVCGSESNEVYTYYKKCQRNVCKYDFAQDITDDWSGIQVPRMCNSVHTIDTKVLVCCVHFNPATETQLAFGGSGKSTDSTLRVWNIREDEAENVLEGHLNEKNFVGLATNGEHIVCGSESNEVYTYYKKCQRNVCKYDFAQDITDDWSGIQVPRMCTTDSSSDFVSALCWKKESNIVMAANSQGKAQILQLSP</sequence>
<name>A0AC34FQU2_9BILA</name>
<organism evidence="1 2">
    <name type="scientific">Panagrolaimus sp. ES5</name>
    <dbReference type="NCBI Taxonomy" id="591445"/>
    <lineage>
        <taxon>Eukaryota</taxon>
        <taxon>Metazoa</taxon>
        <taxon>Ecdysozoa</taxon>
        <taxon>Nematoda</taxon>
        <taxon>Chromadorea</taxon>
        <taxon>Rhabditida</taxon>
        <taxon>Tylenchina</taxon>
        <taxon>Panagrolaimomorpha</taxon>
        <taxon>Panagrolaimoidea</taxon>
        <taxon>Panagrolaimidae</taxon>
        <taxon>Panagrolaimus</taxon>
    </lineage>
</organism>
<evidence type="ECO:0000313" key="2">
    <source>
        <dbReference type="WBParaSite" id="ES5_v2.g19512.t1"/>
    </source>
</evidence>
<reference evidence="2" key="1">
    <citation type="submission" date="2022-11" db="UniProtKB">
        <authorList>
            <consortium name="WormBaseParasite"/>
        </authorList>
    </citation>
    <scope>IDENTIFICATION</scope>
</reference>
<dbReference type="WBParaSite" id="ES5_v2.g19512.t1">
    <property type="protein sequence ID" value="ES5_v2.g19512.t1"/>
    <property type="gene ID" value="ES5_v2.g19512"/>
</dbReference>
<accession>A0AC34FQU2</accession>
<proteinExistence type="predicted"/>
<evidence type="ECO:0000313" key="1">
    <source>
        <dbReference type="Proteomes" id="UP000887579"/>
    </source>
</evidence>
<protein>
    <submittedName>
        <fullName evidence="2">Uncharacterized protein</fullName>
    </submittedName>
</protein>
<dbReference type="Proteomes" id="UP000887579">
    <property type="component" value="Unplaced"/>
</dbReference>